<keyword evidence="4" id="KW-0378">Hydrolase</keyword>
<name>A0A9N9F8T3_9GLOM</name>
<evidence type="ECO:0000256" key="2">
    <source>
        <dbReference type="ARBA" id="ARBA00009220"/>
    </source>
</evidence>
<feature type="compositionally biased region" description="Basic and acidic residues" evidence="12">
    <location>
        <begin position="81"/>
        <end position="93"/>
    </location>
</feature>
<sequence length="1475" mass="169635">MSASSTKPTPTTSTPKRTSGRVTFSIPIDSSLTPELTISTTPPNTRKASMRHTPGINGSSSDWKDTRSLVLSPPTVRIKVKTTDKTESPDSKDTTLGSSSMSPMTSSTPRRRPGRPRKVSPPPTPQPISTTESPLGKRRRSAQNQKSESTSVAHSDPIQNSPGRKKLRRSLPVTKPSDEVASVDKRELSSLEKLRLKAMQEKENDLVKVVERHEALVRELFFMESRNAAMTDLDPQKLRLENNEHVMKYLKEHSVWSTLTDEILNSFTENSSRVSTRRSINRYRDSFITNLQKSISTKVAANRAALTAPRITRPPLGLTSGSPAYSTRGRWRPQYNNLDHYLQSFITLDDEDITPEEEQERAEKESGIQFRIMQLQMEGRLQKTIKALPEPPLAKVHRDYLLEHLAFAAKRHVKRLEYRNRVTRQLSKAVTQYWYRISQEEPKKQRAEERRLKKLAKATATLVKQKWNMVEKAVIQAYKNKLREEAEREGQRHLDELLERSAQVLEVQHNELLDAQEREEDSEDDAKELNALADESTLSIEELLKNMDITDDNANAVVETHRQNKHNLVVELPKTEVRVVIVVQSSPKCVVNEPQPPTPESTSASTANIRTRIPPLLRGQLREYQHVGLDWLASLYNNGLNGILADEMGLGKTIQTIALLAHLACEKGVWGPHLIVVPTSVIINWEMEFKKWCPGFIILTYYGNAKERKQKRLGWFREHSFHVCITSYQLVVQDASIFKKRKWHYLILDEAHHIKNFRSQRWQTLLNFNSQSRLLLTGTPLQNNLMELWSLLYFLMPQGITKNMPSGFANQKEFQEWFSHPVDRMIESNDQVDEDGRAAVTRLHTVLRPYILRRLKRDVEKQLPRKREIEVRCRLSKRQRFLYSDFMSRGTTVNTLRSGNFLGIINCLMQLRKVCNHPDLFEVRPIRTSFAMSRSAIADYEIKEFLIRRRIFRDSEENELKIDFLNLQLVNFEMNEDWLTWSELARISPESLIYEKIDWYGAVKRGSWSAPKYIDYNSITEFQRNIQYRSRLAIKARWEYIRYVNAFRSKRRPLYGTGLVRLCKMLGSVPVERALIDSNNPKKYWSTMTSFAALVKSPAQRYAEMEEIIKRYAFVTPAVVARDLVKYTLSMMSDELRHKINTEVDDIYHPIRVKLQIAFPDKWLVQYDCGKLQKLDVLLRQLKAEGHRALIFTQMTRVLDILEIFLNMHGHRYLRLDGATKVEQRQLLTERFNHDPKILVFILSTRSGGLGINLTGADTVIFYDSDWNPCMDRQCQDSEHTIEENVLLKAKQKRKLDKLVMTEGDFTTDYFEKMKWRELLDVIAPKRDEDVSDDTLAGPALEQCLAMVEDDKDVNAARVARIEEDIDLTEFAEGSNSAAENAATTTAAETSADMETGAAEADQQQSAEADQQQSAEADQQQSAEADQQQSADTLSPNSDTDDTGESDKAVDHVDNYMLRFMERELGISIDSDINT</sequence>
<feature type="compositionally biased region" description="Low complexity" evidence="12">
    <location>
        <begin position="94"/>
        <end position="108"/>
    </location>
</feature>
<dbReference type="EMBL" id="CAJVPI010000309">
    <property type="protein sequence ID" value="CAG8517298.1"/>
    <property type="molecule type" value="Genomic_DNA"/>
</dbReference>
<evidence type="ECO:0000256" key="11">
    <source>
        <dbReference type="SAM" id="Coils"/>
    </source>
</evidence>
<evidence type="ECO:0000313" key="17">
    <source>
        <dbReference type="Proteomes" id="UP000789739"/>
    </source>
</evidence>
<dbReference type="Proteomes" id="UP000789739">
    <property type="component" value="Unassembled WGS sequence"/>
</dbReference>
<keyword evidence="11" id="KW-0175">Coiled coil</keyword>
<evidence type="ECO:0000256" key="9">
    <source>
        <dbReference type="ARBA" id="ARBA00023159"/>
    </source>
</evidence>
<dbReference type="Gene3D" id="3.40.50.10810">
    <property type="entry name" value="Tandem AAA-ATPase domain"/>
    <property type="match status" value="1"/>
</dbReference>
<evidence type="ECO:0000256" key="5">
    <source>
        <dbReference type="ARBA" id="ARBA00022806"/>
    </source>
</evidence>
<feature type="domain" description="HSA" evidence="15">
    <location>
        <begin position="385"/>
        <end position="457"/>
    </location>
</feature>
<feature type="compositionally biased region" description="Low complexity" evidence="12">
    <location>
        <begin position="1"/>
        <end position="17"/>
    </location>
</feature>
<feature type="coiled-coil region" evidence="11">
    <location>
        <begin position="512"/>
        <end position="546"/>
    </location>
</feature>
<proteinExistence type="inferred from homology"/>
<accession>A0A9N9F8T3</accession>
<evidence type="ECO:0000259" key="13">
    <source>
        <dbReference type="PROSITE" id="PS51192"/>
    </source>
</evidence>
<dbReference type="PROSITE" id="PS51194">
    <property type="entry name" value="HELICASE_CTER"/>
    <property type="match status" value="1"/>
</dbReference>
<keyword evidence="3" id="KW-0547">Nucleotide-binding</keyword>
<feature type="compositionally biased region" description="Basic residues" evidence="12">
    <location>
        <begin position="109"/>
        <end position="118"/>
    </location>
</feature>
<reference evidence="16" key="1">
    <citation type="submission" date="2021-06" db="EMBL/GenBank/DDBJ databases">
        <authorList>
            <person name="Kallberg Y."/>
            <person name="Tangrot J."/>
            <person name="Rosling A."/>
        </authorList>
    </citation>
    <scope>NUCLEOTIDE SEQUENCE</scope>
    <source>
        <strain evidence="16">BR232B</strain>
    </source>
</reference>
<dbReference type="GO" id="GO:0003677">
    <property type="term" value="F:DNA binding"/>
    <property type="evidence" value="ECO:0007669"/>
    <property type="project" value="UniProtKB-KW"/>
</dbReference>
<dbReference type="SMART" id="SM00487">
    <property type="entry name" value="DEXDc"/>
    <property type="match status" value="1"/>
</dbReference>
<dbReference type="InterPro" id="IPR038718">
    <property type="entry name" value="SNF2-like_sf"/>
</dbReference>
<dbReference type="PROSITE" id="PS50096">
    <property type="entry name" value="IQ"/>
    <property type="match status" value="1"/>
</dbReference>
<evidence type="ECO:0000313" key="16">
    <source>
        <dbReference type="EMBL" id="CAG8517298.1"/>
    </source>
</evidence>
<dbReference type="GO" id="GO:0016887">
    <property type="term" value="F:ATP hydrolysis activity"/>
    <property type="evidence" value="ECO:0007669"/>
    <property type="project" value="TreeGrafter"/>
</dbReference>
<comment type="caution">
    <text evidence="16">The sequence shown here is derived from an EMBL/GenBank/DDBJ whole genome shotgun (WGS) entry which is preliminary data.</text>
</comment>
<keyword evidence="7" id="KW-0156">Chromatin regulator</keyword>
<dbReference type="InterPro" id="IPR000330">
    <property type="entry name" value="SNF2_N"/>
</dbReference>
<dbReference type="InterPro" id="IPR014001">
    <property type="entry name" value="Helicase_ATP-bd"/>
</dbReference>
<feature type="compositionally biased region" description="Low complexity" evidence="12">
    <location>
        <begin position="1398"/>
        <end position="1431"/>
    </location>
</feature>
<dbReference type="CDD" id="cd18793">
    <property type="entry name" value="SF2_C_SNF"/>
    <property type="match status" value="1"/>
</dbReference>
<dbReference type="PROSITE" id="PS51204">
    <property type="entry name" value="HSA"/>
    <property type="match status" value="1"/>
</dbReference>
<feature type="region of interest" description="Disordered" evidence="12">
    <location>
        <begin position="1"/>
        <end position="185"/>
    </location>
</feature>
<dbReference type="PANTHER" id="PTHR45685:SF1">
    <property type="entry name" value="HELICASE SRCAP"/>
    <property type="match status" value="1"/>
</dbReference>
<dbReference type="GO" id="GO:0006338">
    <property type="term" value="P:chromatin remodeling"/>
    <property type="evidence" value="ECO:0007669"/>
    <property type="project" value="UniProtKB-ARBA"/>
</dbReference>
<evidence type="ECO:0000256" key="10">
    <source>
        <dbReference type="ARBA" id="ARBA00023242"/>
    </source>
</evidence>
<keyword evidence="6" id="KW-0067">ATP-binding</keyword>
<dbReference type="FunFam" id="3.40.50.10810:FF:000005">
    <property type="entry name" value="Photoperiod-independent early flowering 1"/>
    <property type="match status" value="1"/>
</dbReference>
<dbReference type="PROSITE" id="PS51192">
    <property type="entry name" value="HELICASE_ATP_BIND_1"/>
    <property type="match status" value="1"/>
</dbReference>
<dbReference type="GO" id="GO:0000812">
    <property type="term" value="C:Swr1 complex"/>
    <property type="evidence" value="ECO:0007669"/>
    <property type="project" value="TreeGrafter"/>
</dbReference>
<dbReference type="Gene3D" id="3.40.50.300">
    <property type="entry name" value="P-loop containing nucleotide triphosphate hydrolases"/>
    <property type="match status" value="1"/>
</dbReference>
<evidence type="ECO:0000256" key="12">
    <source>
        <dbReference type="SAM" id="MobiDB-lite"/>
    </source>
</evidence>
<feature type="compositionally biased region" description="Polar residues" evidence="12">
    <location>
        <begin position="142"/>
        <end position="162"/>
    </location>
</feature>
<keyword evidence="17" id="KW-1185">Reference proteome</keyword>
<comment type="similarity">
    <text evidence="2">Belongs to the SNF2/RAD54 helicase family. SWR1 subfamily.</text>
</comment>
<dbReference type="GO" id="GO:0005524">
    <property type="term" value="F:ATP binding"/>
    <property type="evidence" value="ECO:0007669"/>
    <property type="project" value="UniProtKB-KW"/>
</dbReference>
<comment type="subcellular location">
    <subcellularLocation>
        <location evidence="1">Nucleus</location>
    </subcellularLocation>
</comment>
<evidence type="ECO:0000256" key="3">
    <source>
        <dbReference type="ARBA" id="ARBA00022741"/>
    </source>
</evidence>
<dbReference type="InterPro" id="IPR027417">
    <property type="entry name" value="P-loop_NTPase"/>
</dbReference>
<dbReference type="Pfam" id="PF07529">
    <property type="entry name" value="HSA"/>
    <property type="match status" value="1"/>
</dbReference>
<evidence type="ECO:0000259" key="14">
    <source>
        <dbReference type="PROSITE" id="PS51194"/>
    </source>
</evidence>
<dbReference type="InterPro" id="IPR014012">
    <property type="entry name" value="HSA_dom"/>
</dbReference>
<evidence type="ECO:0000256" key="7">
    <source>
        <dbReference type="ARBA" id="ARBA00022853"/>
    </source>
</evidence>
<dbReference type="PANTHER" id="PTHR45685">
    <property type="entry name" value="HELICASE SRCAP-RELATED"/>
    <property type="match status" value="1"/>
</dbReference>
<feature type="compositionally biased region" description="Basic and acidic residues" evidence="12">
    <location>
        <begin position="176"/>
        <end position="185"/>
    </location>
</feature>
<dbReference type="SUPFAM" id="SSF52540">
    <property type="entry name" value="P-loop containing nucleoside triphosphate hydrolases"/>
    <property type="match status" value="2"/>
</dbReference>
<dbReference type="SMART" id="SM00490">
    <property type="entry name" value="HELICc"/>
    <property type="match status" value="1"/>
</dbReference>
<dbReference type="GO" id="GO:0004386">
    <property type="term" value="F:helicase activity"/>
    <property type="evidence" value="ECO:0007669"/>
    <property type="project" value="UniProtKB-KW"/>
</dbReference>
<organism evidence="16 17">
    <name type="scientific">Paraglomus brasilianum</name>
    <dbReference type="NCBI Taxonomy" id="144538"/>
    <lineage>
        <taxon>Eukaryota</taxon>
        <taxon>Fungi</taxon>
        <taxon>Fungi incertae sedis</taxon>
        <taxon>Mucoromycota</taxon>
        <taxon>Glomeromycotina</taxon>
        <taxon>Glomeromycetes</taxon>
        <taxon>Paraglomerales</taxon>
        <taxon>Paraglomeraceae</taxon>
        <taxon>Paraglomus</taxon>
    </lineage>
</organism>
<feature type="domain" description="Helicase C-terminal" evidence="14">
    <location>
        <begin position="1174"/>
        <end position="1335"/>
    </location>
</feature>
<evidence type="ECO:0000259" key="15">
    <source>
        <dbReference type="PROSITE" id="PS51204"/>
    </source>
</evidence>
<dbReference type="InterPro" id="IPR050520">
    <property type="entry name" value="INO80/SWR1_helicase"/>
</dbReference>
<dbReference type="InterPro" id="IPR001650">
    <property type="entry name" value="Helicase_C-like"/>
</dbReference>
<dbReference type="GO" id="GO:0042393">
    <property type="term" value="F:histone binding"/>
    <property type="evidence" value="ECO:0007669"/>
    <property type="project" value="TreeGrafter"/>
</dbReference>
<evidence type="ECO:0000256" key="4">
    <source>
        <dbReference type="ARBA" id="ARBA00022801"/>
    </source>
</evidence>
<evidence type="ECO:0000256" key="6">
    <source>
        <dbReference type="ARBA" id="ARBA00022840"/>
    </source>
</evidence>
<feature type="compositionally biased region" description="Low complexity" evidence="12">
    <location>
        <begin position="1372"/>
        <end position="1391"/>
    </location>
</feature>
<feature type="region of interest" description="Disordered" evidence="12">
    <location>
        <begin position="1371"/>
        <end position="1451"/>
    </location>
</feature>
<dbReference type="CDD" id="cd18003">
    <property type="entry name" value="DEXQc_SRCAP"/>
    <property type="match status" value="1"/>
</dbReference>
<keyword evidence="8" id="KW-0238">DNA-binding</keyword>
<evidence type="ECO:0000256" key="8">
    <source>
        <dbReference type="ARBA" id="ARBA00023125"/>
    </source>
</evidence>
<feature type="domain" description="Helicase ATP-binding" evidence="13">
    <location>
        <begin position="633"/>
        <end position="798"/>
    </location>
</feature>
<evidence type="ECO:0000256" key="1">
    <source>
        <dbReference type="ARBA" id="ARBA00004123"/>
    </source>
</evidence>
<keyword evidence="9" id="KW-0010">Activator</keyword>
<dbReference type="OrthoDB" id="372624at2759"/>
<dbReference type="Pfam" id="PF00271">
    <property type="entry name" value="Helicase_C"/>
    <property type="match status" value="1"/>
</dbReference>
<feature type="compositionally biased region" description="Polar residues" evidence="12">
    <location>
        <begin position="28"/>
        <end position="47"/>
    </location>
</feature>
<keyword evidence="10" id="KW-0539">Nucleus</keyword>
<dbReference type="InterPro" id="IPR049730">
    <property type="entry name" value="SNF2/RAD54-like_C"/>
</dbReference>
<gene>
    <name evidence="16" type="ORF">PBRASI_LOCUS3432</name>
</gene>
<dbReference type="Pfam" id="PF00176">
    <property type="entry name" value="SNF2-rel_dom"/>
    <property type="match status" value="1"/>
</dbReference>
<protein>
    <submittedName>
        <fullName evidence="16">3246_t:CDS:1</fullName>
    </submittedName>
</protein>
<keyword evidence="5" id="KW-0347">Helicase</keyword>